<protein>
    <submittedName>
        <fullName evidence="1">Uncharacterized protein</fullName>
    </submittedName>
</protein>
<keyword evidence="2" id="KW-1185">Reference proteome</keyword>
<comment type="caution">
    <text evidence="1">The sequence shown here is derived from an EMBL/GenBank/DDBJ whole genome shotgun (WGS) entry which is preliminary data.</text>
</comment>
<gene>
    <name evidence="1" type="ORF">CROQUDRAFT_212361</name>
</gene>
<name>A0A9P6NVH5_9BASI</name>
<sequence>MFSRGTIRCKLITFLPINLYTKFGMKHNRILESAEHRASCEEQLHLGCVSTPDDDHILVKNCPIHSCLIVPPLSFSCGNNCHHRSIWRLVLSLCVWMNISASDLYA</sequence>
<organism evidence="1 2">
    <name type="scientific">Cronartium quercuum f. sp. fusiforme G11</name>
    <dbReference type="NCBI Taxonomy" id="708437"/>
    <lineage>
        <taxon>Eukaryota</taxon>
        <taxon>Fungi</taxon>
        <taxon>Dikarya</taxon>
        <taxon>Basidiomycota</taxon>
        <taxon>Pucciniomycotina</taxon>
        <taxon>Pucciniomycetes</taxon>
        <taxon>Pucciniales</taxon>
        <taxon>Coleosporiaceae</taxon>
        <taxon>Cronartium</taxon>
    </lineage>
</organism>
<evidence type="ECO:0000313" key="1">
    <source>
        <dbReference type="EMBL" id="KAG0150301.1"/>
    </source>
</evidence>
<evidence type="ECO:0000313" key="2">
    <source>
        <dbReference type="Proteomes" id="UP000886653"/>
    </source>
</evidence>
<reference evidence="1" key="1">
    <citation type="submission" date="2013-11" db="EMBL/GenBank/DDBJ databases">
        <title>Genome sequence of the fusiform rust pathogen reveals effectors for host alternation and coevolution with pine.</title>
        <authorList>
            <consortium name="DOE Joint Genome Institute"/>
            <person name="Smith K."/>
            <person name="Pendleton A."/>
            <person name="Kubisiak T."/>
            <person name="Anderson C."/>
            <person name="Salamov A."/>
            <person name="Aerts A."/>
            <person name="Riley R."/>
            <person name="Clum A."/>
            <person name="Lindquist E."/>
            <person name="Ence D."/>
            <person name="Campbell M."/>
            <person name="Kronenberg Z."/>
            <person name="Feau N."/>
            <person name="Dhillon B."/>
            <person name="Hamelin R."/>
            <person name="Burleigh J."/>
            <person name="Smith J."/>
            <person name="Yandell M."/>
            <person name="Nelson C."/>
            <person name="Grigoriev I."/>
            <person name="Davis J."/>
        </authorList>
    </citation>
    <scope>NUCLEOTIDE SEQUENCE</scope>
    <source>
        <strain evidence="1">G11</strain>
    </source>
</reference>
<proteinExistence type="predicted"/>
<dbReference type="EMBL" id="MU167220">
    <property type="protein sequence ID" value="KAG0150301.1"/>
    <property type="molecule type" value="Genomic_DNA"/>
</dbReference>
<dbReference type="AlphaFoldDB" id="A0A9P6NVH5"/>
<dbReference type="Proteomes" id="UP000886653">
    <property type="component" value="Unassembled WGS sequence"/>
</dbReference>
<accession>A0A9P6NVH5</accession>